<evidence type="ECO:0000256" key="2">
    <source>
        <dbReference type="SAM" id="Phobius"/>
    </source>
</evidence>
<keyword evidence="2" id="KW-0472">Membrane</keyword>
<feature type="transmembrane region" description="Helical" evidence="2">
    <location>
        <begin position="94"/>
        <end position="118"/>
    </location>
</feature>
<feature type="transmembrane region" description="Helical" evidence="2">
    <location>
        <begin position="63"/>
        <end position="82"/>
    </location>
</feature>
<evidence type="ECO:0000256" key="1">
    <source>
        <dbReference type="SAM" id="MobiDB-lite"/>
    </source>
</evidence>
<dbReference type="AlphaFoldDB" id="A0A7R9E9I7"/>
<dbReference type="InterPro" id="IPR007720">
    <property type="entry name" value="PigQ/GPI1"/>
</dbReference>
<sequence>MEGEKLQCTKKQRKASLKKRFPNKTLSEELDVVTTLRDLVQWLMGIPAGLKLNYAFNNMLGRFFLYHINLWWTFLVLAKPLLELASEIFLCFGYLGLTFQVLYSLQLSGLLALFRLFLGKKYNPLRGRVDSCQYSPDQLFVGTLAFTILLFLLPTTFMYYIVFTTMKAGDNLGGGGGGTRASVAGNSQGSGVIPKGSKPGGRNKPYSERGGTQRVPAIVCEGDFRVNPFTATKDSAADSKLWTPTEDIHSELTEMGYAVRNVTRLGVHAAGQDQPEKPFPLILVTLIERQQLQRLSKGMRKNLAQQCHCRQGQDKCIKCGGAYTSAACKRPRSESTRCANCGGLHHENASICEVRKQLTAIGTPPPSRAVYHPVPSPPPPRTSTSLVNAWDIPRLPGGGASAATPGVQPAAWQTAPLR</sequence>
<keyword evidence="2" id="KW-0812">Transmembrane</keyword>
<accession>A0A7R9E9I7</accession>
<dbReference type="PANTHER" id="PTHR21329:SF3">
    <property type="entry name" value="PHOSPHATIDYLINOSITOL N-ACETYLGLUCOSAMINYLTRANSFERASE SUBUNIT Q"/>
    <property type="match status" value="1"/>
</dbReference>
<protein>
    <submittedName>
        <fullName evidence="3">Uncharacterized protein</fullName>
    </submittedName>
</protein>
<proteinExistence type="predicted"/>
<keyword evidence="2" id="KW-1133">Transmembrane helix</keyword>
<feature type="region of interest" description="Disordered" evidence="1">
    <location>
        <begin position="177"/>
        <end position="212"/>
    </location>
</feature>
<dbReference type="GO" id="GO:0006506">
    <property type="term" value="P:GPI anchor biosynthetic process"/>
    <property type="evidence" value="ECO:0007669"/>
    <property type="project" value="InterPro"/>
</dbReference>
<dbReference type="GO" id="GO:0016020">
    <property type="term" value="C:membrane"/>
    <property type="evidence" value="ECO:0007669"/>
    <property type="project" value="InterPro"/>
</dbReference>
<dbReference type="Pfam" id="PF05024">
    <property type="entry name" value="Gpi1"/>
    <property type="match status" value="1"/>
</dbReference>
<name>A0A7R9E9I7_9NEOP</name>
<evidence type="ECO:0000313" key="3">
    <source>
        <dbReference type="EMBL" id="CAD7428884.1"/>
    </source>
</evidence>
<dbReference type="PANTHER" id="PTHR21329">
    <property type="entry name" value="PHOSPHATIDYLINOSITOL N-ACETYLGLUCOSAMINYLTRANSFERASE SUBUNIT Q-RELATED"/>
    <property type="match status" value="1"/>
</dbReference>
<feature type="region of interest" description="Disordered" evidence="1">
    <location>
        <begin position="396"/>
        <end position="418"/>
    </location>
</feature>
<feature type="transmembrane region" description="Helical" evidence="2">
    <location>
        <begin position="139"/>
        <end position="162"/>
    </location>
</feature>
<organism evidence="3">
    <name type="scientific">Timema monikensis</name>
    <dbReference type="NCBI Taxonomy" id="170555"/>
    <lineage>
        <taxon>Eukaryota</taxon>
        <taxon>Metazoa</taxon>
        <taxon>Ecdysozoa</taxon>
        <taxon>Arthropoda</taxon>
        <taxon>Hexapoda</taxon>
        <taxon>Insecta</taxon>
        <taxon>Pterygota</taxon>
        <taxon>Neoptera</taxon>
        <taxon>Polyneoptera</taxon>
        <taxon>Phasmatodea</taxon>
        <taxon>Timematodea</taxon>
        <taxon>Timematoidea</taxon>
        <taxon>Timematidae</taxon>
        <taxon>Timema</taxon>
    </lineage>
</organism>
<gene>
    <name evidence="3" type="ORF">TMSB3V08_LOCUS5674</name>
</gene>
<dbReference type="GO" id="GO:0005783">
    <property type="term" value="C:endoplasmic reticulum"/>
    <property type="evidence" value="ECO:0007669"/>
    <property type="project" value="TreeGrafter"/>
</dbReference>
<reference evidence="3" key="1">
    <citation type="submission" date="2020-11" db="EMBL/GenBank/DDBJ databases">
        <authorList>
            <person name="Tran Van P."/>
        </authorList>
    </citation>
    <scope>NUCLEOTIDE SEQUENCE</scope>
</reference>
<dbReference type="EMBL" id="OB793889">
    <property type="protein sequence ID" value="CAD7428884.1"/>
    <property type="molecule type" value="Genomic_DNA"/>
</dbReference>